<dbReference type="Proteomes" id="UP000465220">
    <property type="component" value="Unassembled WGS sequence"/>
</dbReference>
<reference evidence="2 3" key="1">
    <citation type="submission" date="2020-01" db="EMBL/GenBank/DDBJ databases">
        <title>Draft genome sequence of Aspergillus lentulus IFM 60648.</title>
        <authorList>
            <person name="Takahashi H."/>
            <person name="Yaguchi T."/>
        </authorList>
    </citation>
    <scope>NUCLEOTIDE SEQUENCE [LARGE SCALE GENOMIC DNA]</scope>
    <source>
        <strain evidence="2 3">IFM 60648</strain>
    </source>
</reference>
<feature type="compositionally biased region" description="Polar residues" evidence="1">
    <location>
        <begin position="1"/>
        <end position="13"/>
    </location>
</feature>
<organism evidence="2 3">
    <name type="scientific">Aspergillus lentulus</name>
    <dbReference type="NCBI Taxonomy" id="293939"/>
    <lineage>
        <taxon>Eukaryota</taxon>
        <taxon>Fungi</taxon>
        <taxon>Dikarya</taxon>
        <taxon>Ascomycota</taxon>
        <taxon>Pezizomycotina</taxon>
        <taxon>Eurotiomycetes</taxon>
        <taxon>Eurotiomycetidae</taxon>
        <taxon>Eurotiales</taxon>
        <taxon>Aspergillaceae</taxon>
        <taxon>Aspergillus</taxon>
        <taxon>Aspergillus subgen. Fumigati</taxon>
    </lineage>
</organism>
<name>A0ABQ0ZY22_ASPLE</name>
<evidence type="ECO:0000313" key="3">
    <source>
        <dbReference type="Proteomes" id="UP000465220"/>
    </source>
</evidence>
<accession>A0ABQ0ZY22</accession>
<dbReference type="EMBL" id="BLKI01000005">
    <property type="protein sequence ID" value="GFF64991.1"/>
    <property type="molecule type" value="Genomic_DNA"/>
</dbReference>
<feature type="non-terminal residue" evidence="2">
    <location>
        <position position="1"/>
    </location>
</feature>
<feature type="region of interest" description="Disordered" evidence="1">
    <location>
        <begin position="1"/>
        <end position="33"/>
    </location>
</feature>
<evidence type="ECO:0000256" key="1">
    <source>
        <dbReference type="SAM" id="MobiDB-lite"/>
    </source>
</evidence>
<comment type="caution">
    <text evidence="2">The sequence shown here is derived from an EMBL/GenBank/DDBJ whole genome shotgun (WGS) entry which is preliminary data.</text>
</comment>
<protein>
    <submittedName>
        <fullName evidence="2">Protein fluG</fullName>
    </submittedName>
</protein>
<sequence>WQPSCFQGSSTAEGSELSIRPSGEGSGRAGKDD</sequence>
<evidence type="ECO:0000313" key="2">
    <source>
        <dbReference type="EMBL" id="GFF64991.1"/>
    </source>
</evidence>
<proteinExistence type="predicted"/>
<feature type="compositionally biased region" description="Gly residues" evidence="1">
    <location>
        <begin position="24"/>
        <end position="33"/>
    </location>
</feature>
<keyword evidence="3" id="KW-1185">Reference proteome</keyword>
<gene>
    <name evidence="2" type="ORF">IFM60648_01456.2</name>
</gene>